<evidence type="ECO:0000313" key="1">
    <source>
        <dbReference type="EMBL" id="KAL3881196.1"/>
    </source>
</evidence>
<accession>A0ABD3X4L1</accession>
<dbReference type="EMBL" id="JBJQND010000003">
    <property type="protein sequence ID" value="KAL3881196.1"/>
    <property type="molecule type" value="Genomic_DNA"/>
</dbReference>
<protein>
    <submittedName>
        <fullName evidence="1">Uncharacterized protein</fullName>
    </submittedName>
</protein>
<dbReference type="AlphaFoldDB" id="A0ABD3X4L1"/>
<organism evidence="1 2">
    <name type="scientific">Sinanodonta woodiana</name>
    <name type="common">Chinese pond mussel</name>
    <name type="synonym">Anodonta woodiana</name>
    <dbReference type="NCBI Taxonomy" id="1069815"/>
    <lineage>
        <taxon>Eukaryota</taxon>
        <taxon>Metazoa</taxon>
        <taxon>Spiralia</taxon>
        <taxon>Lophotrochozoa</taxon>
        <taxon>Mollusca</taxon>
        <taxon>Bivalvia</taxon>
        <taxon>Autobranchia</taxon>
        <taxon>Heteroconchia</taxon>
        <taxon>Palaeoheterodonta</taxon>
        <taxon>Unionida</taxon>
        <taxon>Unionoidea</taxon>
        <taxon>Unionidae</taxon>
        <taxon>Unioninae</taxon>
        <taxon>Sinanodonta</taxon>
    </lineage>
</organism>
<evidence type="ECO:0000313" key="2">
    <source>
        <dbReference type="Proteomes" id="UP001634394"/>
    </source>
</evidence>
<proteinExistence type="predicted"/>
<reference evidence="1 2" key="1">
    <citation type="submission" date="2024-11" db="EMBL/GenBank/DDBJ databases">
        <title>Chromosome-level genome assembly of the freshwater bivalve Anodonta woodiana.</title>
        <authorList>
            <person name="Chen X."/>
        </authorList>
    </citation>
    <scope>NUCLEOTIDE SEQUENCE [LARGE SCALE GENOMIC DNA]</scope>
    <source>
        <strain evidence="1">MN2024</strain>
        <tissue evidence="1">Gills</tissue>
    </source>
</reference>
<sequence length="118" mass="13220">MSTIFENIRSRVQKFVDIISGIINMTKKEIIHLGEPQSNDDTETKNYVDGKDLPITTIHTGMTSFRTDVSNHLNTLWSSRINLNIIINECLGNPAVIDVKVDDIKTITDNVEYIVASG</sequence>
<keyword evidence="2" id="KW-1185">Reference proteome</keyword>
<gene>
    <name evidence="1" type="ORF">ACJMK2_027653</name>
</gene>
<dbReference type="Proteomes" id="UP001634394">
    <property type="component" value="Unassembled WGS sequence"/>
</dbReference>
<name>A0ABD3X4L1_SINWO</name>
<comment type="caution">
    <text evidence="1">The sequence shown here is derived from an EMBL/GenBank/DDBJ whole genome shotgun (WGS) entry which is preliminary data.</text>
</comment>